<reference evidence="2" key="1">
    <citation type="submission" date="2020-08" db="EMBL/GenBank/DDBJ databases">
        <title>Genome public.</title>
        <authorList>
            <person name="Liu C."/>
            <person name="Sun Q."/>
        </authorList>
    </citation>
    <scope>NUCLEOTIDE SEQUENCE</scope>
    <source>
        <strain evidence="2">NSJ-55</strain>
    </source>
</reference>
<dbReference type="InterPro" id="IPR045404">
    <property type="entry name" value="Gp13-like"/>
</dbReference>
<evidence type="ECO:0000313" key="3">
    <source>
        <dbReference type="Proteomes" id="UP000652477"/>
    </source>
</evidence>
<gene>
    <name evidence="2" type="ORF">H8S37_12705</name>
</gene>
<name>A0A923RRJ4_9FIRM</name>
<accession>A0A923RRJ4</accession>
<feature type="domain" description="S-layer protein SbsC C-terminal" evidence="1">
    <location>
        <begin position="350"/>
        <end position="423"/>
    </location>
</feature>
<protein>
    <recommendedName>
        <fullName evidence="1">S-layer protein SbsC C-terminal domain-containing protein</fullName>
    </recommendedName>
</protein>
<organism evidence="2 3">
    <name type="scientific">Mediterraneibacter hominis</name>
    <dbReference type="NCBI Taxonomy" id="2763054"/>
    <lineage>
        <taxon>Bacteria</taxon>
        <taxon>Bacillati</taxon>
        <taxon>Bacillota</taxon>
        <taxon>Clostridia</taxon>
        <taxon>Lachnospirales</taxon>
        <taxon>Lachnospiraceae</taxon>
        <taxon>Mediterraneibacter</taxon>
    </lineage>
</organism>
<dbReference type="Pfam" id="PF20036">
    <property type="entry name" value="Gp13-like"/>
    <property type="match status" value="1"/>
</dbReference>
<comment type="caution">
    <text evidence="2">The sequence shown here is derived from an EMBL/GenBank/DDBJ whole genome shotgun (WGS) entry which is preliminary data.</text>
</comment>
<sequence>MAVTTIADLQIVPTKFTEYTLERTTEKSMLVKSGIVTSDPTVSQIINGTPKGGNLITMPYYNPLSGEDEVFGEEEIGVDKITTDNEVATLLVRQKAWGDTDLSKVFGGTDPIGAIANLVSDWWNEREQAIMLATLKGILDPIAGALKAHVLDVSGASGTDSVIGVDNTLDAKQLMGDAYDKLGMVFMHSATYTQLQKQQKIETEYDSDLKIKIDYYLGYQVVVDDGMPYDNSGKTYMTYFMGKGVFARDDGMPQGLVGTETDRNKRKAENILINRRALVMHPLGLSWNPSAKMDNGKKYASNNNLSTPTNWTLKKDLKNIPIVALKHKIASGSVSVPVSPTLGTLTVTSEEGTDSGKTKITVSPEKDGSNSYKYKVASSPTLPTYGQTCTSGYTAWNGTDEITATTGQKIVVVEVDSSNKAVAAGMAELTVKA</sequence>
<evidence type="ECO:0000259" key="1">
    <source>
        <dbReference type="Pfam" id="PF18316"/>
    </source>
</evidence>
<dbReference type="Proteomes" id="UP000652477">
    <property type="component" value="Unassembled WGS sequence"/>
</dbReference>
<proteinExistence type="predicted"/>
<evidence type="ECO:0000313" key="2">
    <source>
        <dbReference type="EMBL" id="MBC5689778.1"/>
    </source>
</evidence>
<dbReference type="InterPro" id="IPR040751">
    <property type="entry name" value="SbsC_C"/>
</dbReference>
<keyword evidence="3" id="KW-1185">Reference proteome</keyword>
<dbReference type="RefSeq" id="WP_186876428.1">
    <property type="nucleotide sequence ID" value="NZ_JACOPF010000002.1"/>
</dbReference>
<dbReference type="AlphaFoldDB" id="A0A923RRJ4"/>
<dbReference type="EMBL" id="JACOPF010000002">
    <property type="protein sequence ID" value="MBC5689778.1"/>
    <property type="molecule type" value="Genomic_DNA"/>
</dbReference>
<dbReference type="Pfam" id="PF18316">
    <property type="entry name" value="S-l_SbsC_C"/>
    <property type="match status" value="1"/>
</dbReference>